<dbReference type="InterPro" id="IPR049808">
    <property type="entry name" value="CONSTANS-like_Bbox1"/>
</dbReference>
<dbReference type="PANTHER" id="PTHR31874:SF55">
    <property type="entry name" value="ZINC FINGER PROTEIN CONSTANS-LIKE 7"/>
    <property type="match status" value="1"/>
</dbReference>
<dbReference type="PROSITE" id="PS50119">
    <property type="entry name" value="ZF_BBOX"/>
    <property type="match status" value="1"/>
</dbReference>
<feature type="domain" description="CCT" evidence="10">
    <location>
        <begin position="391"/>
        <end position="433"/>
    </location>
</feature>
<evidence type="ECO:0000313" key="11">
    <source>
        <dbReference type="EMBL" id="MBW85136.1"/>
    </source>
</evidence>
<dbReference type="SMART" id="SM00336">
    <property type="entry name" value="BBOX"/>
    <property type="match status" value="1"/>
</dbReference>
<dbReference type="InterPro" id="IPR010402">
    <property type="entry name" value="CCT_domain"/>
</dbReference>
<evidence type="ECO:0000259" key="9">
    <source>
        <dbReference type="PROSITE" id="PS50119"/>
    </source>
</evidence>
<name>A0A2P2IV73_RHIMU</name>
<comment type="subcellular location">
    <subcellularLocation>
        <location evidence="1 8">Nucleus</location>
    </subcellularLocation>
</comment>
<dbReference type="GO" id="GO:0005634">
    <property type="term" value="C:nucleus"/>
    <property type="evidence" value="ECO:0007669"/>
    <property type="project" value="UniProtKB-SubCell"/>
</dbReference>
<dbReference type="GO" id="GO:0008270">
    <property type="term" value="F:zinc ion binding"/>
    <property type="evidence" value="ECO:0007669"/>
    <property type="project" value="UniProtKB-KW"/>
</dbReference>
<keyword evidence="4 7" id="KW-0863">Zinc-finger</keyword>
<dbReference type="Pfam" id="PF06203">
    <property type="entry name" value="CCT"/>
    <property type="match status" value="1"/>
</dbReference>
<evidence type="ECO:0000256" key="5">
    <source>
        <dbReference type="ARBA" id="ARBA00022833"/>
    </source>
</evidence>
<evidence type="ECO:0000256" key="7">
    <source>
        <dbReference type="PROSITE-ProRule" id="PRU00024"/>
    </source>
</evidence>
<dbReference type="GO" id="GO:0006355">
    <property type="term" value="P:regulation of DNA-templated transcription"/>
    <property type="evidence" value="ECO:0007669"/>
    <property type="project" value="TreeGrafter"/>
</dbReference>
<dbReference type="PROSITE" id="PS51017">
    <property type="entry name" value="CCT"/>
    <property type="match status" value="1"/>
</dbReference>
<dbReference type="AlphaFoldDB" id="A0A2P2IV73"/>
<comment type="similarity">
    <text evidence="2">Belongs to the CONSTANS family.</text>
</comment>
<dbReference type="Pfam" id="PF00643">
    <property type="entry name" value="zf-B_box"/>
    <property type="match status" value="1"/>
</dbReference>
<organism evidence="11">
    <name type="scientific">Rhizophora mucronata</name>
    <name type="common">Asiatic mangrove</name>
    <dbReference type="NCBI Taxonomy" id="61149"/>
    <lineage>
        <taxon>Eukaryota</taxon>
        <taxon>Viridiplantae</taxon>
        <taxon>Streptophyta</taxon>
        <taxon>Embryophyta</taxon>
        <taxon>Tracheophyta</taxon>
        <taxon>Spermatophyta</taxon>
        <taxon>Magnoliopsida</taxon>
        <taxon>eudicotyledons</taxon>
        <taxon>Gunneridae</taxon>
        <taxon>Pentapetalae</taxon>
        <taxon>rosids</taxon>
        <taxon>fabids</taxon>
        <taxon>Malpighiales</taxon>
        <taxon>Rhizophoraceae</taxon>
        <taxon>Rhizophora</taxon>
    </lineage>
</organism>
<proteinExistence type="inferred from homology"/>
<dbReference type="EMBL" id="GGEC01004653">
    <property type="protein sequence ID" value="MBW85136.1"/>
    <property type="molecule type" value="Transcribed_RNA"/>
</dbReference>
<protein>
    <submittedName>
        <fullName evidence="11">Uncharacterized protein MANES_05G137600</fullName>
    </submittedName>
</protein>
<evidence type="ECO:0000256" key="2">
    <source>
        <dbReference type="ARBA" id="ARBA00010024"/>
    </source>
</evidence>
<accession>A0A2P2IV73</accession>
<evidence type="ECO:0000256" key="4">
    <source>
        <dbReference type="ARBA" id="ARBA00022771"/>
    </source>
</evidence>
<evidence type="ECO:0000256" key="6">
    <source>
        <dbReference type="ARBA" id="ARBA00023242"/>
    </source>
</evidence>
<keyword evidence="5" id="KW-0862">Zinc</keyword>
<keyword evidence="3" id="KW-0479">Metal-binding</keyword>
<evidence type="ECO:0000259" key="10">
    <source>
        <dbReference type="PROSITE" id="PS51017"/>
    </source>
</evidence>
<dbReference type="InterPro" id="IPR052453">
    <property type="entry name" value="CONSTANS-like_ZF"/>
</dbReference>
<dbReference type="CDD" id="cd19821">
    <property type="entry name" value="Bbox1_BBX-like"/>
    <property type="match status" value="1"/>
</dbReference>
<evidence type="ECO:0000256" key="1">
    <source>
        <dbReference type="ARBA" id="ARBA00004123"/>
    </source>
</evidence>
<evidence type="ECO:0000256" key="3">
    <source>
        <dbReference type="ARBA" id="ARBA00022723"/>
    </source>
</evidence>
<dbReference type="InterPro" id="IPR000315">
    <property type="entry name" value="Znf_B-box"/>
</dbReference>
<reference evidence="11" key="1">
    <citation type="submission" date="2018-02" db="EMBL/GenBank/DDBJ databases">
        <title>Rhizophora mucronata_Transcriptome.</title>
        <authorList>
            <person name="Meera S.P."/>
            <person name="Sreeshan A."/>
            <person name="Augustine A."/>
        </authorList>
    </citation>
    <scope>NUCLEOTIDE SEQUENCE</scope>
    <source>
        <tissue evidence="11">Leaf</tissue>
    </source>
</reference>
<sequence>MSDRKSANAMSGKTARACDGCLCKRARWYCAADDAFLCQACDSSVHSANQLARRHEKVRLQTSSSSSLSSKNINAVMNNTDVQSPPAWHRGFTRKARTPRHSSNNKAMSVQQNAKDVQEEKFLTHFHLVPEIGSEEEGRTVPDEDDEDRLLYRVPVFDPFAAELSHDMLASQETETAMGNEGGNNNMVLHGCTGHEGSLDLVDDFSGFLSSDVSLAEFSVDVENLLGFEEDSPDLNDLGLFDCKKEDDGTFCSEEKVKKVKDEEQEVEAITGCGHSDMTRGRPLNWNFSNDQSLAAGDEEEKEKVMINSVAEKNDGCQKEMRRSISLRLNYEAVITAWASQGSPPWTTGSRPELHDDDCWPHCTGTCPKEVHHSCGDLRGHRMVRGGDGGREARVLRYKEKRRTRLFSKKIRYEVRKLNAEKRPRMKGRFVKRTSFMGASTFPFFNS</sequence>
<feature type="domain" description="B box-type" evidence="9">
    <location>
        <begin position="13"/>
        <end position="60"/>
    </location>
</feature>
<keyword evidence="6 8" id="KW-0539">Nucleus</keyword>
<evidence type="ECO:0000256" key="8">
    <source>
        <dbReference type="PROSITE-ProRule" id="PRU00357"/>
    </source>
</evidence>
<dbReference type="PANTHER" id="PTHR31874">
    <property type="entry name" value="CCT MOTIF FAMILY PROTEIN, EXPRESSED"/>
    <property type="match status" value="1"/>
</dbReference>